<dbReference type="GeneID" id="103681878"/>
<accession>A0A384DSE1</accession>
<dbReference type="KEGG" id="umr:103681878"/>
<sequence length="213" mass="23112">MATGEGIMQVVLVTKRKEIRGTDQDYFADWGKASVLLIKVERSSWPYSLDPNLPRPGRQVDGGKQPPRPTRPGATGASLPPPSPHADPGSAQTGAVRLPIRGDSSSSSTLKPSREAAAAAAAALGEAGMMHHLRNLTTPRLPCIRSLTEQFQDAKWRKTEEPKLTAPAVLPLNTTQPATRVSEPSWKWILQPHQVAAADATWNRDEIFSTMPK</sequence>
<dbReference type="AlphaFoldDB" id="A0A384DSE1"/>
<protein>
    <submittedName>
        <fullName evidence="3">Uncharacterized protein LOC103681878</fullName>
    </submittedName>
</protein>
<dbReference type="RefSeq" id="XP_008709684.1">
    <property type="nucleotide sequence ID" value="XM_008711462.2"/>
</dbReference>
<dbReference type="Proteomes" id="UP000261680">
    <property type="component" value="Unplaced"/>
</dbReference>
<gene>
    <name evidence="3" type="primary">LOC103681878</name>
</gene>
<proteinExistence type="predicted"/>
<evidence type="ECO:0000313" key="2">
    <source>
        <dbReference type="Proteomes" id="UP000261680"/>
    </source>
</evidence>
<keyword evidence="2" id="KW-1185">Reference proteome</keyword>
<feature type="region of interest" description="Disordered" evidence="1">
    <location>
        <begin position="47"/>
        <end position="114"/>
    </location>
</feature>
<evidence type="ECO:0000313" key="3">
    <source>
        <dbReference type="RefSeq" id="XP_008709684.1"/>
    </source>
</evidence>
<reference evidence="3" key="1">
    <citation type="submission" date="2025-08" db="UniProtKB">
        <authorList>
            <consortium name="RefSeq"/>
        </authorList>
    </citation>
    <scope>IDENTIFICATION</scope>
    <source>
        <tissue evidence="3">Whole blood</tissue>
    </source>
</reference>
<evidence type="ECO:0000256" key="1">
    <source>
        <dbReference type="SAM" id="MobiDB-lite"/>
    </source>
</evidence>
<dbReference type="OrthoDB" id="9751653at2759"/>
<name>A0A384DSE1_URSMA</name>
<organism evidence="2 3">
    <name type="scientific">Ursus maritimus</name>
    <name type="common">Polar bear</name>
    <name type="synonym">Thalarctos maritimus</name>
    <dbReference type="NCBI Taxonomy" id="29073"/>
    <lineage>
        <taxon>Eukaryota</taxon>
        <taxon>Metazoa</taxon>
        <taxon>Chordata</taxon>
        <taxon>Craniata</taxon>
        <taxon>Vertebrata</taxon>
        <taxon>Euteleostomi</taxon>
        <taxon>Mammalia</taxon>
        <taxon>Eutheria</taxon>
        <taxon>Laurasiatheria</taxon>
        <taxon>Carnivora</taxon>
        <taxon>Caniformia</taxon>
        <taxon>Ursidae</taxon>
        <taxon>Ursus</taxon>
    </lineage>
</organism>